<dbReference type="EMBL" id="RJLM01000004">
    <property type="protein sequence ID" value="RWX55209.1"/>
    <property type="molecule type" value="Genomic_DNA"/>
</dbReference>
<comment type="subcellular location">
    <subcellularLocation>
        <location evidence="2">Cell envelope</location>
    </subcellularLocation>
</comment>
<protein>
    <submittedName>
        <fullName evidence="10">Murein DD-endopeptidase MepM</fullName>
    </submittedName>
</protein>
<dbReference type="Gene3D" id="3.10.450.350">
    <property type="match status" value="2"/>
</dbReference>
<keyword evidence="3" id="KW-0645">Protease</keyword>
<dbReference type="PANTHER" id="PTHR21666:SF292">
    <property type="entry name" value="MUREIN DD-ENDOPEPTIDASE MEPM"/>
    <property type="match status" value="1"/>
</dbReference>
<dbReference type="NCBIfam" id="NF008652">
    <property type="entry name" value="PRK11649.1"/>
    <property type="match status" value="1"/>
</dbReference>
<organism evidence="10 11">
    <name type="scientific">Photobacterium chitinilyticum</name>
    <dbReference type="NCBI Taxonomy" id="2485123"/>
    <lineage>
        <taxon>Bacteria</taxon>
        <taxon>Pseudomonadati</taxon>
        <taxon>Pseudomonadota</taxon>
        <taxon>Gammaproteobacteria</taxon>
        <taxon>Vibrionales</taxon>
        <taxon>Vibrionaceae</taxon>
        <taxon>Photobacterium</taxon>
    </lineage>
</organism>
<evidence type="ECO:0000256" key="1">
    <source>
        <dbReference type="ARBA" id="ARBA00001947"/>
    </source>
</evidence>
<evidence type="ECO:0000256" key="7">
    <source>
        <dbReference type="ARBA" id="ARBA00023049"/>
    </source>
</evidence>
<dbReference type="AlphaFoldDB" id="A0A3S3SYW9"/>
<dbReference type="InterPro" id="IPR011055">
    <property type="entry name" value="Dup_hybrid_motif"/>
</dbReference>
<dbReference type="Pfam" id="PF08525">
    <property type="entry name" value="OapA_N"/>
    <property type="match status" value="1"/>
</dbReference>
<feature type="domain" description="LysM" evidence="9">
    <location>
        <begin position="103"/>
        <end position="148"/>
    </location>
</feature>
<reference evidence="10 11" key="1">
    <citation type="submission" date="2018-11" db="EMBL/GenBank/DDBJ databases">
        <title>Photobacterium sp. BEI247 sp. nov., a marine bacterium isolated from Yongle Blue Hole in the South China Sea.</title>
        <authorList>
            <person name="Wang X."/>
        </authorList>
    </citation>
    <scope>NUCLEOTIDE SEQUENCE [LARGE SCALE GENOMIC DNA]</scope>
    <source>
        <strain evidence="11">BEI247</strain>
    </source>
</reference>
<dbReference type="Proteomes" id="UP000287563">
    <property type="component" value="Unassembled WGS sequence"/>
</dbReference>
<keyword evidence="6" id="KW-0862">Zinc</keyword>
<comment type="cofactor">
    <cofactor evidence="1">
        <name>Zn(2+)</name>
        <dbReference type="ChEBI" id="CHEBI:29105"/>
    </cofactor>
</comment>
<sequence length="451" mass="50502">MKIFKVAAFTIKQLSRQHRIALASTSLLVVAALLWQPSSPLKQAVSYQSNQRIDVELPVEELDVLSEQNSEPMGAVLDPQDPEFSAPKDELEQQLEEVADVAHTHKVTSGETLGVIFSQYALPIADMYRLIKVNKSIQNLGVGQMIEWSVTEEGRVKEFSVKRSAKMTDVYTLTDQGYKFKQLEENGEIKPVMLTGRISGSFYQSARTAGLSPNQIQTVVQALQWRFDFGREARKGDRFAVSVEREFIEGKAVTRGNVKSLYYLSGSREVFVMRHDDGQFYDAEGKSLNRALRRIPLAKRYRISSSFNPRRKHPVTGRISPHNGTDFATPIGTTVVAAGDGVVVKARKHPLAGNYVVIKHGREYMTRYLHLHKLFVKVGDKVTMGQRIALSGNTGRSTGPHLHYELIKKNRAVNAMKVPLPQAEPISSKQRGRFVQLASDERQKLLAVMPG</sequence>
<dbReference type="CDD" id="cd12797">
    <property type="entry name" value="M23_peptidase"/>
    <property type="match status" value="1"/>
</dbReference>
<dbReference type="OrthoDB" id="9805070at2"/>
<dbReference type="InterPro" id="IPR045834">
    <property type="entry name" value="Csd3_N2"/>
</dbReference>
<dbReference type="GO" id="GO:0004222">
    <property type="term" value="F:metalloendopeptidase activity"/>
    <property type="evidence" value="ECO:0007669"/>
    <property type="project" value="TreeGrafter"/>
</dbReference>
<evidence type="ECO:0000256" key="3">
    <source>
        <dbReference type="ARBA" id="ARBA00022670"/>
    </source>
</evidence>
<evidence type="ECO:0000313" key="10">
    <source>
        <dbReference type="EMBL" id="RWX55209.1"/>
    </source>
</evidence>
<comment type="pathway">
    <text evidence="8">Cell wall degradation; peptidoglycan degradation.</text>
</comment>
<keyword evidence="7" id="KW-0482">Metalloprotease</keyword>
<dbReference type="GO" id="GO:0006508">
    <property type="term" value="P:proteolysis"/>
    <property type="evidence" value="ECO:0007669"/>
    <property type="project" value="UniProtKB-KW"/>
</dbReference>
<evidence type="ECO:0000256" key="8">
    <source>
        <dbReference type="ARBA" id="ARBA00060568"/>
    </source>
</evidence>
<dbReference type="RefSeq" id="WP_128784023.1">
    <property type="nucleotide sequence ID" value="NZ_JAKJSG010000016.1"/>
</dbReference>
<dbReference type="FunFam" id="2.70.70.10:FF:000002">
    <property type="entry name" value="Murein DD-endopeptidase MepM"/>
    <property type="match status" value="1"/>
</dbReference>
<dbReference type="Pfam" id="PF04225">
    <property type="entry name" value="LysM_OapA"/>
    <property type="match status" value="1"/>
</dbReference>
<comment type="caution">
    <text evidence="10">The sequence shown here is derived from an EMBL/GenBank/DDBJ whole genome shotgun (WGS) entry which is preliminary data.</text>
</comment>
<dbReference type="Gene3D" id="2.70.70.10">
    <property type="entry name" value="Glucose Permease (Domain IIA)"/>
    <property type="match status" value="1"/>
</dbReference>
<dbReference type="PROSITE" id="PS51782">
    <property type="entry name" value="LYSM"/>
    <property type="match status" value="1"/>
</dbReference>
<dbReference type="InterPro" id="IPR018392">
    <property type="entry name" value="LysM"/>
</dbReference>
<dbReference type="Pfam" id="PF19425">
    <property type="entry name" value="Csd3_N2"/>
    <property type="match status" value="1"/>
</dbReference>
<evidence type="ECO:0000256" key="2">
    <source>
        <dbReference type="ARBA" id="ARBA00004196"/>
    </source>
</evidence>
<evidence type="ECO:0000256" key="6">
    <source>
        <dbReference type="ARBA" id="ARBA00022833"/>
    </source>
</evidence>
<evidence type="ECO:0000313" key="11">
    <source>
        <dbReference type="Proteomes" id="UP000287563"/>
    </source>
</evidence>
<dbReference type="GO" id="GO:0046872">
    <property type="term" value="F:metal ion binding"/>
    <property type="evidence" value="ECO:0007669"/>
    <property type="project" value="UniProtKB-KW"/>
</dbReference>
<dbReference type="InterPro" id="IPR013731">
    <property type="entry name" value="OapA_N"/>
</dbReference>
<proteinExistence type="predicted"/>
<evidence type="ECO:0000256" key="5">
    <source>
        <dbReference type="ARBA" id="ARBA00022801"/>
    </source>
</evidence>
<gene>
    <name evidence="10" type="primary">mepM</name>
    <name evidence="10" type="ORF">EDI28_11630</name>
</gene>
<dbReference type="SUPFAM" id="SSF51261">
    <property type="entry name" value="Duplicated hybrid motif"/>
    <property type="match status" value="1"/>
</dbReference>
<dbReference type="GO" id="GO:0042834">
    <property type="term" value="F:peptidoglycan binding"/>
    <property type="evidence" value="ECO:0007669"/>
    <property type="project" value="InterPro"/>
</dbReference>
<dbReference type="Pfam" id="PF01551">
    <property type="entry name" value="Peptidase_M23"/>
    <property type="match status" value="1"/>
</dbReference>
<dbReference type="InterPro" id="IPR016047">
    <property type="entry name" value="M23ase_b-sheet_dom"/>
</dbReference>
<dbReference type="PANTHER" id="PTHR21666">
    <property type="entry name" value="PEPTIDASE-RELATED"/>
    <property type="match status" value="1"/>
</dbReference>
<keyword evidence="4" id="KW-0479">Metal-binding</keyword>
<keyword evidence="11" id="KW-1185">Reference proteome</keyword>
<keyword evidence="5" id="KW-0378">Hydrolase</keyword>
<dbReference type="InterPro" id="IPR050570">
    <property type="entry name" value="Cell_wall_metabolism_enzyme"/>
</dbReference>
<name>A0A3S3SYW9_9GAMM</name>
<dbReference type="GO" id="GO:0030313">
    <property type="term" value="C:cell envelope"/>
    <property type="evidence" value="ECO:0007669"/>
    <property type="project" value="UniProtKB-SubCell"/>
</dbReference>
<accession>A0A3S3SYW9</accession>
<evidence type="ECO:0000256" key="4">
    <source>
        <dbReference type="ARBA" id="ARBA00022723"/>
    </source>
</evidence>
<dbReference type="InterPro" id="IPR007340">
    <property type="entry name" value="LysM_Opacity-associatedA"/>
</dbReference>
<evidence type="ECO:0000259" key="9">
    <source>
        <dbReference type="PROSITE" id="PS51782"/>
    </source>
</evidence>